<evidence type="ECO:0000313" key="3">
    <source>
        <dbReference type="Proteomes" id="UP001273505"/>
    </source>
</evidence>
<gene>
    <name evidence="2" type="ORF">SCD92_08145</name>
</gene>
<dbReference type="Proteomes" id="UP001273505">
    <property type="component" value="Unassembled WGS sequence"/>
</dbReference>
<keyword evidence="2" id="KW-0808">Transferase</keyword>
<dbReference type="SUPFAM" id="SSF53335">
    <property type="entry name" value="S-adenosyl-L-methionine-dependent methyltransferases"/>
    <property type="match status" value="1"/>
</dbReference>
<proteinExistence type="predicted"/>
<dbReference type="GO" id="GO:0032259">
    <property type="term" value="P:methylation"/>
    <property type="evidence" value="ECO:0007669"/>
    <property type="project" value="UniProtKB-KW"/>
</dbReference>
<comment type="caution">
    <text evidence="2">The sequence shown here is derived from an EMBL/GenBank/DDBJ whole genome shotgun (WGS) entry which is preliminary data.</text>
</comment>
<organism evidence="2 3">
    <name type="scientific">Gilvimarinus gilvus</name>
    <dbReference type="NCBI Taxonomy" id="3058038"/>
    <lineage>
        <taxon>Bacteria</taxon>
        <taxon>Pseudomonadati</taxon>
        <taxon>Pseudomonadota</taxon>
        <taxon>Gammaproteobacteria</taxon>
        <taxon>Cellvibrionales</taxon>
        <taxon>Cellvibrionaceae</taxon>
        <taxon>Gilvimarinus</taxon>
    </lineage>
</organism>
<protein>
    <submittedName>
        <fullName evidence="2">Methyltransferase domain-containing protein</fullName>
    </submittedName>
</protein>
<feature type="domain" description="Methyltransferase type 11" evidence="1">
    <location>
        <begin position="85"/>
        <end position="136"/>
    </location>
</feature>
<dbReference type="Gene3D" id="3.40.50.150">
    <property type="entry name" value="Vaccinia Virus protein VP39"/>
    <property type="match status" value="1"/>
</dbReference>
<accession>A0ABU4RWT8</accession>
<keyword evidence="3" id="KW-1185">Reference proteome</keyword>
<dbReference type="Pfam" id="PF08241">
    <property type="entry name" value="Methyltransf_11"/>
    <property type="match status" value="1"/>
</dbReference>
<dbReference type="GO" id="GO:0008168">
    <property type="term" value="F:methyltransferase activity"/>
    <property type="evidence" value="ECO:0007669"/>
    <property type="project" value="UniProtKB-KW"/>
</dbReference>
<dbReference type="RefSeq" id="WP_302721914.1">
    <property type="nucleotide sequence ID" value="NZ_JAULRU010000418.1"/>
</dbReference>
<dbReference type="InterPro" id="IPR029063">
    <property type="entry name" value="SAM-dependent_MTases_sf"/>
</dbReference>
<dbReference type="EMBL" id="JAXAFO010000011">
    <property type="protein sequence ID" value="MDX6849328.1"/>
    <property type="molecule type" value="Genomic_DNA"/>
</dbReference>
<sequence>MKVGRRVKRKVELSACVTAASEWFRQGHGRILLERERHDIEEALNCLFGYHLCQISICRDMDLTQTSRIAHAFSLNPNACGPDSKDAACCDFHRLPLAPESVDVFLLHHTLDYSSTPHQLLVEAVKATIPRGHIIIVGFNPWSIGGAWRALKRVFSGKVLWRQQHLRLGRLYDWFALLELDVVDVKRGHFWPFTQESPATATSGKLERMMRRYQAPWGDYYIVTVRKDVLGAIPLKPQWHEAKLVPLAGVSRELSGRQASCSESKKQ</sequence>
<keyword evidence="2" id="KW-0489">Methyltransferase</keyword>
<dbReference type="InterPro" id="IPR013216">
    <property type="entry name" value="Methyltransf_11"/>
</dbReference>
<reference evidence="2 3" key="1">
    <citation type="submission" date="2023-11" db="EMBL/GenBank/DDBJ databases">
        <title>Gilvimarinus fulvus sp. nov., isolated from the surface of Kelp.</title>
        <authorList>
            <person name="Sun Y.Y."/>
            <person name="Gong Y."/>
            <person name="Du Z.J."/>
        </authorList>
    </citation>
    <scope>NUCLEOTIDE SEQUENCE [LARGE SCALE GENOMIC DNA]</scope>
    <source>
        <strain evidence="2 3">SDUM040013</strain>
    </source>
</reference>
<evidence type="ECO:0000313" key="2">
    <source>
        <dbReference type="EMBL" id="MDX6849328.1"/>
    </source>
</evidence>
<name>A0ABU4RWT8_9GAMM</name>
<evidence type="ECO:0000259" key="1">
    <source>
        <dbReference type="Pfam" id="PF08241"/>
    </source>
</evidence>